<protein>
    <recommendedName>
        <fullName evidence="6">BED-type domain-containing protein</fullName>
    </recommendedName>
</protein>
<feature type="region of interest" description="Disordered" evidence="5">
    <location>
        <begin position="107"/>
        <end position="138"/>
    </location>
</feature>
<reference evidence="8" key="1">
    <citation type="submission" date="2025-08" db="UniProtKB">
        <authorList>
            <consortium name="RefSeq"/>
        </authorList>
    </citation>
    <scope>IDENTIFICATION</scope>
</reference>
<accession>A0AB39ZD63</accession>
<evidence type="ECO:0000256" key="4">
    <source>
        <dbReference type="PROSITE-ProRule" id="PRU00027"/>
    </source>
</evidence>
<proteinExistence type="predicted"/>
<evidence type="ECO:0000259" key="6">
    <source>
        <dbReference type="PROSITE" id="PS50808"/>
    </source>
</evidence>
<feature type="domain" description="BED-type" evidence="6">
    <location>
        <begin position="44"/>
        <end position="100"/>
    </location>
</feature>
<gene>
    <name evidence="8" type="primary">LOC108012577</name>
</gene>
<name>A0AB39ZD63_DROSZ</name>
<evidence type="ECO:0000313" key="7">
    <source>
        <dbReference type="Proteomes" id="UP001652628"/>
    </source>
</evidence>
<dbReference type="PROSITE" id="PS50808">
    <property type="entry name" value="ZF_BED"/>
    <property type="match status" value="1"/>
</dbReference>
<dbReference type="AlphaFoldDB" id="A0AB39ZD63"/>
<dbReference type="GO" id="GO:0008270">
    <property type="term" value="F:zinc ion binding"/>
    <property type="evidence" value="ECO:0007669"/>
    <property type="project" value="UniProtKB-KW"/>
</dbReference>
<dbReference type="RefSeq" id="XP_016933480.3">
    <property type="nucleotide sequence ID" value="XM_017077991.4"/>
</dbReference>
<feature type="compositionally biased region" description="Acidic residues" evidence="5">
    <location>
        <begin position="202"/>
        <end position="214"/>
    </location>
</feature>
<keyword evidence="1" id="KW-0479">Metal-binding</keyword>
<evidence type="ECO:0000256" key="3">
    <source>
        <dbReference type="ARBA" id="ARBA00022833"/>
    </source>
</evidence>
<dbReference type="SMART" id="SM00614">
    <property type="entry name" value="ZnF_BED"/>
    <property type="match status" value="1"/>
</dbReference>
<organism evidence="7 8">
    <name type="scientific">Drosophila suzukii</name>
    <name type="common">Spotted-wing drosophila fruit fly</name>
    <dbReference type="NCBI Taxonomy" id="28584"/>
    <lineage>
        <taxon>Eukaryota</taxon>
        <taxon>Metazoa</taxon>
        <taxon>Ecdysozoa</taxon>
        <taxon>Arthropoda</taxon>
        <taxon>Hexapoda</taxon>
        <taxon>Insecta</taxon>
        <taxon>Pterygota</taxon>
        <taxon>Neoptera</taxon>
        <taxon>Endopterygota</taxon>
        <taxon>Diptera</taxon>
        <taxon>Brachycera</taxon>
        <taxon>Muscomorpha</taxon>
        <taxon>Ephydroidea</taxon>
        <taxon>Drosophilidae</taxon>
        <taxon>Drosophila</taxon>
        <taxon>Sophophora</taxon>
    </lineage>
</organism>
<dbReference type="InterPro" id="IPR026095">
    <property type="entry name" value="Myb/SANT-like_DNA-bd_dom_prot"/>
</dbReference>
<dbReference type="PANTHER" id="PTHR22666:SF3">
    <property type="entry name" value="MYB_SANT-LIKE DNA-BINDING DOMAIN-CONTAINING PROTEIN 1"/>
    <property type="match status" value="1"/>
</dbReference>
<feature type="region of interest" description="Disordered" evidence="5">
    <location>
        <begin position="160"/>
        <end position="217"/>
    </location>
</feature>
<evidence type="ECO:0000256" key="5">
    <source>
        <dbReference type="SAM" id="MobiDB-lite"/>
    </source>
</evidence>
<keyword evidence="2 4" id="KW-0863">Zinc-finger</keyword>
<dbReference type="Proteomes" id="UP001652628">
    <property type="component" value="Chromosome 3"/>
</dbReference>
<evidence type="ECO:0000313" key="8">
    <source>
        <dbReference type="RefSeq" id="XP_016933480.3"/>
    </source>
</evidence>
<keyword evidence="3" id="KW-0862">Zinc</keyword>
<keyword evidence="7" id="KW-1185">Reference proteome</keyword>
<dbReference type="InterPro" id="IPR003656">
    <property type="entry name" value="Znf_BED"/>
</dbReference>
<evidence type="ECO:0000256" key="2">
    <source>
        <dbReference type="ARBA" id="ARBA00022771"/>
    </source>
</evidence>
<sequence length="311" mass="35485">MTIRIPRRNMFIINAPEEEEKCTEAQLDILLKINTGEYRLVKKNKRSSVWNVYREIARSDGTKLKWRYFCIGCKRVMQSTGGTTSNLRIHKCHVRYLKQNAHLTDGSLSYNHAPAPTAVPQAPRSQKSTPKRPPSYATQCERLYEVTMDPLNQYSDVEDEMEVHLEEESAVEQTPDSERDLESSKARPLLKLFSEENLSVEPEPEPEEEGETAETEEHNMLPIELDPSDIQHTSSGSRHVASEPKPMDSGFLFDASALSEAESYAKAWAHAFLRLNEEQKFYAKRSIDELLVLGRLERLNISTVTSLTTNL</sequence>
<dbReference type="GeneID" id="108012577"/>
<evidence type="ECO:0000256" key="1">
    <source>
        <dbReference type="ARBA" id="ARBA00022723"/>
    </source>
</evidence>
<dbReference type="PANTHER" id="PTHR22666">
    <property type="entry name" value="MYB_SANT-LIKE DNA-BINDING DOMAIN-CONTAINING PROTEIN 1"/>
    <property type="match status" value="1"/>
</dbReference>
<feature type="compositionally biased region" description="Basic and acidic residues" evidence="5">
    <location>
        <begin position="176"/>
        <end position="185"/>
    </location>
</feature>
<dbReference type="GO" id="GO:0003677">
    <property type="term" value="F:DNA binding"/>
    <property type="evidence" value="ECO:0007669"/>
    <property type="project" value="InterPro"/>
</dbReference>